<feature type="compositionally biased region" description="Pro residues" evidence="2">
    <location>
        <begin position="58"/>
        <end position="69"/>
    </location>
</feature>
<name>A0A8C6U3H3_9GOBI</name>
<feature type="compositionally biased region" description="Basic and acidic residues" evidence="2">
    <location>
        <begin position="76"/>
        <end position="93"/>
    </location>
</feature>
<evidence type="ECO:0000313" key="5">
    <source>
        <dbReference type="Proteomes" id="UP000694523"/>
    </source>
</evidence>
<dbReference type="InterPro" id="IPR001134">
    <property type="entry name" value="Netrin_domain"/>
</dbReference>
<dbReference type="Gene3D" id="2.40.50.120">
    <property type="match status" value="1"/>
</dbReference>
<dbReference type="AlphaFoldDB" id="A0A8C6U3H3"/>
<dbReference type="PANTHER" id="PTHR35967">
    <property type="entry name" value="UPF0450 PROTEIN C17ORF58"/>
    <property type="match status" value="1"/>
</dbReference>
<dbReference type="PROSITE" id="PS50189">
    <property type="entry name" value="NTR"/>
    <property type="match status" value="1"/>
</dbReference>
<feature type="compositionally biased region" description="Polar residues" evidence="2">
    <location>
        <begin position="21"/>
        <end position="47"/>
    </location>
</feature>
<dbReference type="Proteomes" id="UP000694523">
    <property type="component" value="Unplaced"/>
</dbReference>
<reference evidence="4" key="1">
    <citation type="submission" date="2025-08" db="UniProtKB">
        <authorList>
            <consortium name="Ensembl"/>
        </authorList>
    </citation>
    <scope>IDENTIFICATION</scope>
</reference>
<evidence type="ECO:0000259" key="3">
    <source>
        <dbReference type="PROSITE" id="PS50189"/>
    </source>
</evidence>
<evidence type="ECO:0000313" key="4">
    <source>
        <dbReference type="Ensembl" id="ENSNMLP00000029479.1"/>
    </source>
</evidence>
<dbReference type="Ensembl" id="ENSNMLT00000032870.1">
    <property type="protein sequence ID" value="ENSNMLP00000029479.1"/>
    <property type="gene ID" value="ENSNMLG00000018631.1"/>
</dbReference>
<dbReference type="InterPro" id="IPR008993">
    <property type="entry name" value="TIMP-like_OB-fold"/>
</dbReference>
<dbReference type="PANTHER" id="PTHR35967:SF1">
    <property type="entry name" value="UPF0450 PROTEIN C17ORF58"/>
    <property type="match status" value="1"/>
</dbReference>
<accession>A0A8C6U3H3</accession>
<sequence>MEHNSEKTRQGAGLLPKVPLTGSTASFTNKTAQKPQQDPLSSTSAPQPSEPEVHPNSRPRPPPPPPPQLQNPASIPRREAPNRKMMDPEENRPGKSSIYQSGIVTRNSSRPSVLYNRRSSSLLYHFDVLKRESDFTHDAFCLSECRKEKDEREHYCYSEFAINGIVHDIDVLRKGVRLITLMVTSDGFYKMSRLYVTPDSFFFKVRLLVVDTFKCSKPCPDIKLGTRYIIMGQIYHRRRHLPFDLLALVGGKLKPGDGLLRSNSYIKRFNKRRHQKALEATHSRCR</sequence>
<evidence type="ECO:0000256" key="2">
    <source>
        <dbReference type="SAM" id="MobiDB-lite"/>
    </source>
</evidence>
<feature type="region of interest" description="Disordered" evidence="2">
    <location>
        <begin position="1"/>
        <end position="103"/>
    </location>
</feature>
<proteinExistence type="predicted"/>
<dbReference type="SUPFAM" id="SSF50242">
    <property type="entry name" value="TIMP-like"/>
    <property type="match status" value="1"/>
</dbReference>
<feature type="domain" description="NTR" evidence="3">
    <location>
        <begin position="141"/>
        <end position="285"/>
    </location>
</feature>
<protein>
    <recommendedName>
        <fullName evidence="3">NTR domain-containing protein</fullName>
    </recommendedName>
</protein>
<keyword evidence="1" id="KW-1015">Disulfide bond</keyword>
<evidence type="ECO:0000256" key="1">
    <source>
        <dbReference type="ARBA" id="ARBA00023157"/>
    </source>
</evidence>
<keyword evidence="5" id="KW-1185">Reference proteome</keyword>
<reference evidence="4" key="2">
    <citation type="submission" date="2025-09" db="UniProtKB">
        <authorList>
            <consortium name="Ensembl"/>
        </authorList>
    </citation>
    <scope>IDENTIFICATION</scope>
</reference>
<organism evidence="4 5">
    <name type="scientific">Neogobius melanostomus</name>
    <name type="common">round goby</name>
    <dbReference type="NCBI Taxonomy" id="47308"/>
    <lineage>
        <taxon>Eukaryota</taxon>
        <taxon>Metazoa</taxon>
        <taxon>Chordata</taxon>
        <taxon>Craniata</taxon>
        <taxon>Vertebrata</taxon>
        <taxon>Euteleostomi</taxon>
        <taxon>Actinopterygii</taxon>
        <taxon>Neopterygii</taxon>
        <taxon>Teleostei</taxon>
        <taxon>Neoteleostei</taxon>
        <taxon>Acanthomorphata</taxon>
        <taxon>Gobiaria</taxon>
        <taxon>Gobiiformes</taxon>
        <taxon>Gobioidei</taxon>
        <taxon>Gobiidae</taxon>
        <taxon>Benthophilinae</taxon>
        <taxon>Neogobiini</taxon>
        <taxon>Neogobius</taxon>
    </lineage>
</organism>